<dbReference type="RefSeq" id="WP_330135591.1">
    <property type="nucleotide sequence ID" value="NZ_JAUTXY010000012.1"/>
</dbReference>
<dbReference type="SUPFAM" id="SSF53474">
    <property type="entry name" value="alpha/beta-Hydrolases"/>
    <property type="match status" value="1"/>
</dbReference>
<dbReference type="EMBL" id="JAUTXY010000012">
    <property type="protein sequence ID" value="MEE2060407.1"/>
    <property type="molecule type" value="Genomic_DNA"/>
</dbReference>
<evidence type="ECO:0000313" key="2">
    <source>
        <dbReference type="EMBL" id="MEE2060407.1"/>
    </source>
</evidence>
<dbReference type="Gene3D" id="3.40.50.1820">
    <property type="entry name" value="alpha/beta hydrolase"/>
    <property type="match status" value="1"/>
</dbReference>
<dbReference type="GO" id="GO:0016787">
    <property type="term" value="F:hydrolase activity"/>
    <property type="evidence" value="ECO:0007669"/>
    <property type="project" value="UniProtKB-KW"/>
</dbReference>
<organism evidence="2 3">
    <name type="scientific">Rhodococcus artemisiae</name>
    <dbReference type="NCBI Taxonomy" id="714159"/>
    <lineage>
        <taxon>Bacteria</taxon>
        <taxon>Bacillati</taxon>
        <taxon>Actinomycetota</taxon>
        <taxon>Actinomycetes</taxon>
        <taxon>Mycobacteriales</taxon>
        <taxon>Nocardiaceae</taxon>
        <taxon>Rhodococcus</taxon>
    </lineage>
</organism>
<dbReference type="Pfam" id="PF00561">
    <property type="entry name" value="Abhydrolase_1"/>
    <property type="match status" value="1"/>
</dbReference>
<accession>A0ABU7LFS6</accession>
<proteinExistence type="predicted"/>
<comment type="caution">
    <text evidence="2">The sequence shown here is derived from an EMBL/GenBank/DDBJ whole genome shotgun (WGS) entry which is preliminary data.</text>
</comment>
<dbReference type="PANTHER" id="PTHR43433:SF10">
    <property type="entry name" value="AB HYDROLASE-1 DOMAIN-CONTAINING PROTEIN"/>
    <property type="match status" value="1"/>
</dbReference>
<protein>
    <submittedName>
        <fullName evidence="2">Alpha/beta hydrolase</fullName>
    </submittedName>
</protein>
<dbReference type="InterPro" id="IPR050471">
    <property type="entry name" value="AB_hydrolase"/>
</dbReference>
<dbReference type="Proteomes" id="UP001336020">
    <property type="component" value="Unassembled WGS sequence"/>
</dbReference>
<keyword evidence="2" id="KW-0378">Hydrolase</keyword>
<sequence>MAAPITLEHQRFGASGGYPVLVHHGLIGSASVSPDAASEAARRNIELIALARPGYGRSAPQPMTSIGDWHGIVTPLLDTLGIERYSVWGTSAGAPYAYALAALDRERVDSVAITSGLGYLPDTEILAEYDTESQQAFEMFRTASFDDVRNYWSQALRASLEEQGDDGEWTQILRSSLAHDCAGPAREAILQQQPWAFELTALTCPVRMWHSRDDTMVPLTTAELTRNLMRHAELTILPGDEHIPTAGMVREAMDYLQSRSR</sequence>
<name>A0ABU7LFS6_9NOCA</name>
<evidence type="ECO:0000313" key="3">
    <source>
        <dbReference type="Proteomes" id="UP001336020"/>
    </source>
</evidence>
<dbReference type="InterPro" id="IPR029058">
    <property type="entry name" value="AB_hydrolase_fold"/>
</dbReference>
<keyword evidence="3" id="KW-1185">Reference proteome</keyword>
<evidence type="ECO:0000259" key="1">
    <source>
        <dbReference type="Pfam" id="PF00561"/>
    </source>
</evidence>
<dbReference type="InterPro" id="IPR000073">
    <property type="entry name" value="AB_hydrolase_1"/>
</dbReference>
<dbReference type="PANTHER" id="PTHR43433">
    <property type="entry name" value="HYDROLASE, ALPHA/BETA FOLD FAMILY PROTEIN"/>
    <property type="match status" value="1"/>
</dbReference>
<reference evidence="2 3" key="1">
    <citation type="submission" date="2023-07" db="EMBL/GenBank/DDBJ databases">
        <authorList>
            <person name="Girao M."/>
            <person name="Carvalho M.F."/>
        </authorList>
    </citation>
    <scope>NUCLEOTIDE SEQUENCE [LARGE SCALE GENOMIC DNA]</scope>
    <source>
        <strain evidence="2 3">YIM65754</strain>
    </source>
</reference>
<gene>
    <name evidence="2" type="ORF">Q7514_23065</name>
</gene>
<feature type="domain" description="AB hydrolase-1" evidence="1">
    <location>
        <begin position="18"/>
        <end position="243"/>
    </location>
</feature>